<name>A0A2L0V062_9CAUD</name>
<protein>
    <submittedName>
        <fullName evidence="1">Uncharacterized protein</fullName>
    </submittedName>
</protein>
<evidence type="ECO:0000313" key="2">
    <source>
        <dbReference type="Proteomes" id="UP000223025"/>
    </source>
</evidence>
<accession>A0A2L0V062</accession>
<sequence>MVTIIVGGGSHQDSIGVYVDEHSTWISDADLSDLIPLVADWSGVTTFTYYQGKTIMVKNDITYQNESPFENPEQFLKRIGVL</sequence>
<dbReference type="Proteomes" id="UP000223025">
    <property type="component" value="Segment"/>
</dbReference>
<dbReference type="RefSeq" id="YP_009612075.1">
    <property type="nucleotide sequence ID" value="NC_042013.1"/>
</dbReference>
<proteinExistence type="predicted"/>
<evidence type="ECO:0000313" key="1">
    <source>
        <dbReference type="EMBL" id="AUZ95169.1"/>
    </source>
</evidence>
<keyword evidence="2" id="KW-1185">Reference proteome</keyword>
<dbReference type="EMBL" id="MF403008">
    <property type="protein sequence ID" value="AUZ95169.1"/>
    <property type="molecule type" value="Genomic_DNA"/>
</dbReference>
<reference evidence="1 2" key="1">
    <citation type="submission" date="2017-06" db="EMBL/GenBank/DDBJ databases">
        <authorList>
            <person name="Kim H.J."/>
            <person name="Triplett B.A."/>
        </authorList>
    </citation>
    <scope>NUCLEOTIDE SEQUENCE [LARGE SCALE GENOMIC DNA]</scope>
</reference>
<dbReference type="GeneID" id="40088413"/>
<dbReference type="KEGG" id="vg:40088413"/>
<organism evidence="1 2">
    <name type="scientific">Agrobacterium phage Atu_ph07</name>
    <dbReference type="NCBI Taxonomy" id="2024264"/>
    <lineage>
        <taxon>Viruses</taxon>
        <taxon>Duplodnaviria</taxon>
        <taxon>Heunggongvirae</taxon>
        <taxon>Uroviricota</taxon>
        <taxon>Caudoviricetes</taxon>
        <taxon>Polybotosvirus</taxon>
        <taxon>Polybotosvirus Atuph07</taxon>
    </lineage>
</organism>